<dbReference type="CDD" id="cd14856">
    <property type="entry name" value="TRAPPC4_synbindin"/>
    <property type="match status" value="1"/>
</dbReference>
<evidence type="ECO:0000256" key="3">
    <source>
        <dbReference type="ARBA" id="ARBA00022824"/>
    </source>
</evidence>
<dbReference type="GO" id="GO:0030008">
    <property type="term" value="C:TRAPP complex"/>
    <property type="evidence" value="ECO:0007669"/>
    <property type="project" value="UniProtKB-UniRule"/>
</dbReference>
<protein>
    <recommendedName>
        <fullName evidence="7">Trafficking protein particle complex subunit</fullName>
    </recommendedName>
</protein>
<dbReference type="Gene3D" id="3.30.450.70">
    <property type="match status" value="1"/>
</dbReference>
<comment type="subunit">
    <text evidence="7">Part of the multisubunit transport protein particle (TRAPP) complex.</text>
</comment>
<evidence type="ECO:0000256" key="2">
    <source>
        <dbReference type="ARBA" id="ARBA00022448"/>
    </source>
</evidence>
<organism evidence="9 10">
    <name type="scientific">Saitoella complicata (strain BCRC 22490 / CBS 7301 / JCM 7358 / NBRC 10748 / NRRL Y-17804)</name>
    <dbReference type="NCBI Taxonomy" id="698492"/>
    <lineage>
        <taxon>Eukaryota</taxon>
        <taxon>Fungi</taxon>
        <taxon>Dikarya</taxon>
        <taxon>Ascomycota</taxon>
        <taxon>Taphrinomycotina</taxon>
        <taxon>Taphrinomycotina incertae sedis</taxon>
        <taxon>Saitoella</taxon>
    </lineage>
</organism>
<keyword evidence="10" id="KW-1185">Reference proteome</keyword>
<evidence type="ECO:0000256" key="7">
    <source>
        <dbReference type="RuleBase" id="RU366065"/>
    </source>
</evidence>
<reference evidence="9 10" key="1">
    <citation type="journal article" date="2011" name="J. Gen. Appl. Microbiol.">
        <title>Draft genome sequencing of the enigmatic yeast Saitoella complicata.</title>
        <authorList>
            <person name="Nishida H."/>
            <person name="Hamamoto M."/>
            <person name="Sugiyama J."/>
        </authorList>
    </citation>
    <scope>NUCLEOTIDE SEQUENCE [LARGE SCALE GENOMIC DNA]</scope>
    <source>
        <strain evidence="9 10">NRRL Y-17804</strain>
    </source>
</reference>
<comment type="subcellular location">
    <subcellularLocation>
        <location evidence="7">Endoplasmic reticulum</location>
    </subcellularLocation>
    <subcellularLocation>
        <location evidence="7">Golgi apparatus</location>
        <location evidence="7">cis-Golgi network</location>
    </subcellularLocation>
    <subcellularLocation>
        <location evidence="1">Golgi apparatus</location>
    </subcellularLocation>
</comment>
<comment type="similarity">
    <text evidence="6">Belongs to the TRAPP small subunits family. TRAPPC4 subfamily.</text>
</comment>
<dbReference type="Pfam" id="PF04099">
    <property type="entry name" value="Sybindin"/>
    <property type="match status" value="1"/>
</dbReference>
<evidence type="ECO:0000313" key="9">
    <source>
        <dbReference type="EMBL" id="GAO52356.1"/>
    </source>
</evidence>
<feature type="region of interest" description="Disordered" evidence="8">
    <location>
        <begin position="180"/>
        <end position="201"/>
    </location>
</feature>
<evidence type="ECO:0000313" key="10">
    <source>
        <dbReference type="Proteomes" id="UP000033140"/>
    </source>
</evidence>
<comment type="caution">
    <text evidence="9">The sequence shown here is derived from an EMBL/GenBank/DDBJ whole genome shotgun (WGS) entry which is preliminary data.</text>
</comment>
<evidence type="ECO:0000256" key="1">
    <source>
        <dbReference type="ARBA" id="ARBA00004555"/>
    </source>
</evidence>
<reference evidence="9 10" key="3">
    <citation type="journal article" date="2015" name="Genome Announc.">
        <title>Draft Genome Sequence of the Archiascomycetous Yeast Saitoella complicata.</title>
        <authorList>
            <person name="Yamauchi K."/>
            <person name="Kondo S."/>
            <person name="Hamamoto M."/>
            <person name="Takahashi Y."/>
            <person name="Ogura Y."/>
            <person name="Hayashi T."/>
            <person name="Nishida H."/>
        </authorList>
    </citation>
    <scope>NUCLEOTIDE SEQUENCE [LARGE SCALE GENOMIC DNA]</scope>
    <source>
        <strain evidence="9 10">NRRL Y-17804</strain>
    </source>
</reference>
<dbReference type="GO" id="GO:0006888">
    <property type="term" value="P:endoplasmic reticulum to Golgi vesicle-mediated transport"/>
    <property type="evidence" value="ECO:0007669"/>
    <property type="project" value="UniProtKB-UniRule"/>
</dbReference>
<dbReference type="GO" id="GO:0005783">
    <property type="term" value="C:endoplasmic reticulum"/>
    <property type="evidence" value="ECO:0007669"/>
    <property type="project" value="UniProtKB-SubCell"/>
</dbReference>
<evidence type="ECO:0000256" key="8">
    <source>
        <dbReference type="SAM" id="MobiDB-lite"/>
    </source>
</evidence>
<dbReference type="SUPFAM" id="SSF64356">
    <property type="entry name" value="SNARE-like"/>
    <property type="match status" value="1"/>
</dbReference>
<name>A0A0E9NRP3_SAICN</name>
<accession>A0A0E9NRP3</accession>
<dbReference type="EMBL" id="BACD03000066">
    <property type="protein sequence ID" value="GAO52356.1"/>
    <property type="molecule type" value="Genomic_DNA"/>
</dbReference>
<dbReference type="AlphaFoldDB" id="A0A0E9NRP3"/>
<keyword evidence="4 7" id="KW-0931">ER-Golgi transport</keyword>
<dbReference type="Proteomes" id="UP000033140">
    <property type="component" value="Unassembled WGS sequence"/>
</dbReference>
<dbReference type="GO" id="GO:0005794">
    <property type="term" value="C:Golgi apparatus"/>
    <property type="evidence" value="ECO:0007669"/>
    <property type="project" value="UniProtKB-SubCell"/>
</dbReference>
<sequence length="201" mass="23067">MIFSLYIINKAGGLIYQRNFTEPEKGGLAKLSSNDYLVLAGTFHGVHAITAQISPLPHSSGIESLETENFRIQCFQTRTGTKFLLFTEPRQPNSESVARRVYELYTDYVMKNPFYQVEMPVSIVVGEGYGERGEKEVGTTASTEFYLVFPKGSLLFIHIYQRLLRIMKYAYESFQTCKNKNHQPDRESKIQTIAKRDKRSQ</sequence>
<dbReference type="InterPro" id="IPR007233">
    <property type="entry name" value="TRAPPC"/>
</dbReference>
<dbReference type="PANTHER" id="PTHR23249">
    <property type="entry name" value="TRAFFICKING PROTEIN PARTICLE COMPLEX SUBUNIT"/>
    <property type="match status" value="1"/>
</dbReference>
<keyword evidence="2 7" id="KW-0813">Transport</keyword>
<dbReference type="STRING" id="698492.A0A0E9NRP3"/>
<dbReference type="InterPro" id="IPR011012">
    <property type="entry name" value="Longin-like_dom_sf"/>
</dbReference>
<dbReference type="PANTHER" id="PTHR23249:SF15">
    <property type="entry name" value="TRAFFICKING PROTEIN PARTICLE COMPLEX SUBUNIT 4"/>
    <property type="match status" value="1"/>
</dbReference>
<dbReference type="FunFam" id="3.30.450.70:FF:000007">
    <property type="entry name" value="Putative sybindin-like family protein"/>
    <property type="match status" value="1"/>
</dbReference>
<evidence type="ECO:0000256" key="4">
    <source>
        <dbReference type="ARBA" id="ARBA00022892"/>
    </source>
</evidence>
<proteinExistence type="inferred from homology"/>
<dbReference type="SMART" id="SM01399">
    <property type="entry name" value="Sybindin"/>
    <property type="match status" value="1"/>
</dbReference>
<gene>
    <name evidence="9" type="ORF">G7K_6434-t1</name>
</gene>
<reference evidence="9 10" key="2">
    <citation type="journal article" date="2014" name="J. Gen. Appl. Microbiol.">
        <title>The early diverging ascomycetous budding yeast Saitoella complicata has three histone deacetylases belonging to the Clr6, Hos2, and Rpd3 lineages.</title>
        <authorList>
            <person name="Nishida H."/>
            <person name="Matsumoto T."/>
            <person name="Kondo S."/>
            <person name="Hamamoto M."/>
            <person name="Yoshikawa H."/>
        </authorList>
    </citation>
    <scope>NUCLEOTIDE SEQUENCE [LARGE SCALE GENOMIC DNA]</scope>
    <source>
        <strain evidence="9 10">NRRL Y-17804</strain>
    </source>
</reference>
<keyword evidence="5 7" id="KW-0333">Golgi apparatus</keyword>
<keyword evidence="3 7" id="KW-0256">Endoplasmic reticulum</keyword>
<evidence type="ECO:0000256" key="6">
    <source>
        <dbReference type="ARBA" id="ARBA00038179"/>
    </source>
</evidence>
<evidence type="ECO:0000256" key="5">
    <source>
        <dbReference type="ARBA" id="ARBA00023034"/>
    </source>
</evidence>